<dbReference type="Gene3D" id="3.30.1340.30">
    <property type="match status" value="1"/>
</dbReference>
<dbReference type="PROSITE" id="PS50914">
    <property type="entry name" value="BON"/>
    <property type="match status" value="1"/>
</dbReference>
<evidence type="ECO:0000313" key="3">
    <source>
        <dbReference type="EMBL" id="ABM36232.1"/>
    </source>
</evidence>
<dbReference type="eggNOG" id="COG2823">
    <property type="taxonomic scope" value="Bacteria"/>
</dbReference>
<dbReference type="Proteomes" id="UP000000644">
    <property type="component" value="Chromosome"/>
</dbReference>
<protein>
    <submittedName>
        <fullName evidence="3">Transport-associated protein</fullName>
    </submittedName>
</protein>
<reference evidence="4" key="1">
    <citation type="journal article" date="2009" name="Environ. Microbiol.">
        <title>The genome of Polaromonas naphthalenivorans strain CJ2, isolated from coal tar-contaminated sediment, reveals physiological and metabolic versatility and evolution through extensive horizontal gene transfer.</title>
        <authorList>
            <person name="Yagi J.M."/>
            <person name="Sims D."/>
            <person name="Brettin T."/>
            <person name="Bruce D."/>
            <person name="Madsen E.L."/>
        </authorList>
    </citation>
    <scope>NUCLEOTIDE SEQUENCE [LARGE SCALE GENOMIC DNA]</scope>
    <source>
        <strain evidence="4">CJ2</strain>
    </source>
</reference>
<dbReference type="EMBL" id="CP000529">
    <property type="protein sequence ID" value="ABM36232.1"/>
    <property type="molecule type" value="Genomic_DNA"/>
</dbReference>
<dbReference type="STRING" id="365044.Pnap_0915"/>
<dbReference type="InterPro" id="IPR014004">
    <property type="entry name" value="Transpt-assoc_nodulatn_dom_bac"/>
</dbReference>
<feature type="signal peptide" evidence="1">
    <location>
        <begin position="1"/>
        <end position="19"/>
    </location>
</feature>
<dbReference type="PANTHER" id="PTHR34606">
    <property type="entry name" value="BON DOMAIN-CONTAINING PROTEIN"/>
    <property type="match status" value="1"/>
</dbReference>
<dbReference type="InterPro" id="IPR007055">
    <property type="entry name" value="BON_dom"/>
</dbReference>
<keyword evidence="1" id="KW-0732">Signal</keyword>
<evidence type="ECO:0000256" key="1">
    <source>
        <dbReference type="SAM" id="SignalP"/>
    </source>
</evidence>
<sequence length="165" mass="17131">MKKPLIAFTSLALALALSACNKADDHQTPGQKLDSAIGKTEQAAAEAKLKTEQSGAEMKAKTEETFAKAGAALKSATENAEVSAKAAAGKAIEKMDDMAITTAISAELVKDPEIRVFKINVDTKDGAVTLNGSVPTEAVRERAGAIAKTFSGVQSVDNKLIVKAN</sequence>
<dbReference type="KEGG" id="pna:Pnap_0915"/>
<accession>A1VKQ4</accession>
<dbReference type="HOGENOM" id="CLU_121933_1_0_4"/>
<dbReference type="OrthoDB" id="8564061at2"/>
<dbReference type="InterPro" id="IPR051686">
    <property type="entry name" value="Lipoprotein_DolP"/>
</dbReference>
<keyword evidence="4" id="KW-1185">Reference proteome</keyword>
<proteinExistence type="predicted"/>
<gene>
    <name evidence="3" type="ordered locus">Pnap_0915</name>
</gene>
<organism evidence="3 4">
    <name type="scientific">Polaromonas naphthalenivorans (strain CJ2)</name>
    <dbReference type="NCBI Taxonomy" id="365044"/>
    <lineage>
        <taxon>Bacteria</taxon>
        <taxon>Pseudomonadati</taxon>
        <taxon>Pseudomonadota</taxon>
        <taxon>Betaproteobacteria</taxon>
        <taxon>Burkholderiales</taxon>
        <taxon>Comamonadaceae</taxon>
        <taxon>Polaromonas</taxon>
    </lineage>
</organism>
<feature type="chain" id="PRO_5002639164" evidence="1">
    <location>
        <begin position="20"/>
        <end position="165"/>
    </location>
</feature>
<dbReference type="PANTHER" id="PTHR34606:SF15">
    <property type="entry name" value="BON DOMAIN-CONTAINING PROTEIN"/>
    <property type="match status" value="1"/>
</dbReference>
<feature type="domain" description="BON" evidence="2">
    <location>
        <begin position="96"/>
        <end position="164"/>
    </location>
</feature>
<dbReference type="AlphaFoldDB" id="A1VKQ4"/>
<dbReference type="RefSeq" id="WP_011800326.1">
    <property type="nucleotide sequence ID" value="NC_008781.1"/>
</dbReference>
<dbReference type="PROSITE" id="PS51257">
    <property type="entry name" value="PROKAR_LIPOPROTEIN"/>
    <property type="match status" value="1"/>
</dbReference>
<name>A1VKQ4_POLNA</name>
<dbReference type="Pfam" id="PF04972">
    <property type="entry name" value="BON"/>
    <property type="match status" value="1"/>
</dbReference>
<evidence type="ECO:0000313" key="4">
    <source>
        <dbReference type="Proteomes" id="UP000000644"/>
    </source>
</evidence>
<dbReference type="SMART" id="SM00749">
    <property type="entry name" value="BON"/>
    <property type="match status" value="1"/>
</dbReference>
<evidence type="ECO:0000259" key="2">
    <source>
        <dbReference type="PROSITE" id="PS50914"/>
    </source>
</evidence>